<protein>
    <submittedName>
        <fullName evidence="1">Uncharacterized protein</fullName>
    </submittedName>
</protein>
<reference evidence="1 2" key="1">
    <citation type="journal article" date="2019" name="Nat. Ecol. Evol.">
        <title>Megaphylogeny resolves global patterns of mushroom evolution.</title>
        <authorList>
            <person name="Varga T."/>
            <person name="Krizsan K."/>
            <person name="Foldi C."/>
            <person name="Dima B."/>
            <person name="Sanchez-Garcia M."/>
            <person name="Sanchez-Ramirez S."/>
            <person name="Szollosi G.J."/>
            <person name="Szarkandi J.G."/>
            <person name="Papp V."/>
            <person name="Albert L."/>
            <person name="Andreopoulos W."/>
            <person name="Angelini C."/>
            <person name="Antonin V."/>
            <person name="Barry K.W."/>
            <person name="Bougher N.L."/>
            <person name="Buchanan P."/>
            <person name="Buyck B."/>
            <person name="Bense V."/>
            <person name="Catcheside P."/>
            <person name="Chovatia M."/>
            <person name="Cooper J."/>
            <person name="Damon W."/>
            <person name="Desjardin D."/>
            <person name="Finy P."/>
            <person name="Geml J."/>
            <person name="Haridas S."/>
            <person name="Hughes K."/>
            <person name="Justo A."/>
            <person name="Karasinski D."/>
            <person name="Kautmanova I."/>
            <person name="Kiss B."/>
            <person name="Kocsube S."/>
            <person name="Kotiranta H."/>
            <person name="LaButti K.M."/>
            <person name="Lechner B.E."/>
            <person name="Liimatainen K."/>
            <person name="Lipzen A."/>
            <person name="Lukacs Z."/>
            <person name="Mihaltcheva S."/>
            <person name="Morgado L.N."/>
            <person name="Niskanen T."/>
            <person name="Noordeloos M.E."/>
            <person name="Ohm R.A."/>
            <person name="Ortiz-Santana B."/>
            <person name="Ovrebo C."/>
            <person name="Racz N."/>
            <person name="Riley R."/>
            <person name="Savchenko A."/>
            <person name="Shiryaev A."/>
            <person name="Soop K."/>
            <person name="Spirin V."/>
            <person name="Szebenyi C."/>
            <person name="Tomsovsky M."/>
            <person name="Tulloss R.E."/>
            <person name="Uehling J."/>
            <person name="Grigoriev I.V."/>
            <person name="Vagvolgyi C."/>
            <person name="Papp T."/>
            <person name="Martin F.M."/>
            <person name="Miettinen O."/>
            <person name="Hibbett D.S."/>
            <person name="Nagy L.G."/>
        </authorList>
    </citation>
    <scope>NUCLEOTIDE SEQUENCE [LARGE SCALE GENOMIC DNA]</scope>
    <source>
        <strain evidence="1 2">FP101781</strain>
    </source>
</reference>
<accession>A0A4Y7U0I6</accession>
<sequence>MALGGPSKVWVITVGFGRELRFGGPTGLWVMADYGFSQVWVRTGLTVPITRSIIRPSPIFAVPANVAHNPCTVAPIRSRPCILHGHG</sequence>
<gene>
    <name evidence="1" type="ORF">FA13DRAFT_1725287</name>
</gene>
<evidence type="ECO:0000313" key="1">
    <source>
        <dbReference type="EMBL" id="TEB39302.1"/>
    </source>
</evidence>
<evidence type="ECO:0000313" key="2">
    <source>
        <dbReference type="Proteomes" id="UP000298030"/>
    </source>
</evidence>
<dbReference type="AlphaFoldDB" id="A0A4Y7U0I6"/>
<proteinExistence type="predicted"/>
<keyword evidence="2" id="KW-1185">Reference proteome</keyword>
<name>A0A4Y7U0I6_COPMI</name>
<dbReference type="EMBL" id="QPFP01000002">
    <property type="protein sequence ID" value="TEB39302.1"/>
    <property type="molecule type" value="Genomic_DNA"/>
</dbReference>
<comment type="caution">
    <text evidence="1">The sequence shown here is derived from an EMBL/GenBank/DDBJ whole genome shotgun (WGS) entry which is preliminary data.</text>
</comment>
<dbReference type="Proteomes" id="UP000298030">
    <property type="component" value="Unassembled WGS sequence"/>
</dbReference>
<organism evidence="1 2">
    <name type="scientific">Coprinellus micaceus</name>
    <name type="common">Glistening ink-cap mushroom</name>
    <name type="synonym">Coprinus micaceus</name>
    <dbReference type="NCBI Taxonomy" id="71717"/>
    <lineage>
        <taxon>Eukaryota</taxon>
        <taxon>Fungi</taxon>
        <taxon>Dikarya</taxon>
        <taxon>Basidiomycota</taxon>
        <taxon>Agaricomycotina</taxon>
        <taxon>Agaricomycetes</taxon>
        <taxon>Agaricomycetidae</taxon>
        <taxon>Agaricales</taxon>
        <taxon>Agaricineae</taxon>
        <taxon>Psathyrellaceae</taxon>
        <taxon>Coprinellus</taxon>
    </lineage>
</organism>